<dbReference type="PANTHER" id="PTHR33204:SF37">
    <property type="entry name" value="HTH-TYPE TRANSCRIPTIONAL REGULATOR YODB"/>
    <property type="match status" value="1"/>
</dbReference>
<name>A0ABN1VRH2_9PSEU</name>
<dbReference type="InterPro" id="IPR036388">
    <property type="entry name" value="WH-like_DNA-bd_sf"/>
</dbReference>
<evidence type="ECO:0000256" key="2">
    <source>
        <dbReference type="ARBA" id="ARBA00023125"/>
    </source>
</evidence>
<dbReference type="Proteomes" id="UP001500467">
    <property type="component" value="Unassembled WGS sequence"/>
</dbReference>
<evidence type="ECO:0000256" key="4">
    <source>
        <dbReference type="SAM" id="MobiDB-lite"/>
    </source>
</evidence>
<evidence type="ECO:0000259" key="5">
    <source>
        <dbReference type="PROSITE" id="PS51118"/>
    </source>
</evidence>
<dbReference type="InterPro" id="IPR002577">
    <property type="entry name" value="HTH_HxlR"/>
</dbReference>
<accession>A0ABN1VRH2</accession>
<dbReference type="SUPFAM" id="SSF46785">
    <property type="entry name" value="Winged helix' DNA-binding domain"/>
    <property type="match status" value="1"/>
</dbReference>
<proteinExistence type="predicted"/>
<keyword evidence="3" id="KW-0804">Transcription</keyword>
<protein>
    <submittedName>
        <fullName evidence="6">Helix-turn-helix domain-containing protein</fullName>
    </submittedName>
</protein>
<evidence type="ECO:0000256" key="3">
    <source>
        <dbReference type="ARBA" id="ARBA00023163"/>
    </source>
</evidence>
<dbReference type="PROSITE" id="PS51118">
    <property type="entry name" value="HTH_HXLR"/>
    <property type="match status" value="1"/>
</dbReference>
<organism evidence="6 7">
    <name type="scientific">Prauserella alba</name>
    <dbReference type="NCBI Taxonomy" id="176898"/>
    <lineage>
        <taxon>Bacteria</taxon>
        <taxon>Bacillati</taxon>
        <taxon>Actinomycetota</taxon>
        <taxon>Actinomycetes</taxon>
        <taxon>Pseudonocardiales</taxon>
        <taxon>Pseudonocardiaceae</taxon>
        <taxon>Prauserella</taxon>
    </lineage>
</organism>
<keyword evidence="1" id="KW-0805">Transcription regulation</keyword>
<evidence type="ECO:0000313" key="6">
    <source>
        <dbReference type="EMBL" id="GAA1217631.1"/>
    </source>
</evidence>
<gene>
    <name evidence="6" type="ORF">GCM10009675_45080</name>
</gene>
<reference evidence="6 7" key="1">
    <citation type="journal article" date="2019" name="Int. J. Syst. Evol. Microbiol.">
        <title>The Global Catalogue of Microorganisms (GCM) 10K type strain sequencing project: providing services to taxonomists for standard genome sequencing and annotation.</title>
        <authorList>
            <consortium name="The Broad Institute Genomics Platform"/>
            <consortium name="The Broad Institute Genome Sequencing Center for Infectious Disease"/>
            <person name="Wu L."/>
            <person name="Ma J."/>
        </authorList>
    </citation>
    <scope>NUCLEOTIDE SEQUENCE [LARGE SCALE GENOMIC DNA]</scope>
    <source>
        <strain evidence="6 7">JCM 13022</strain>
    </source>
</reference>
<feature type="compositionally biased region" description="Basic and acidic residues" evidence="4">
    <location>
        <begin position="167"/>
        <end position="181"/>
    </location>
</feature>
<feature type="domain" description="HTH hxlR-type" evidence="5">
    <location>
        <begin position="21"/>
        <end position="120"/>
    </location>
</feature>
<dbReference type="Pfam" id="PF01638">
    <property type="entry name" value="HxlR"/>
    <property type="match status" value="1"/>
</dbReference>
<sequence>MAGSKRMTEPDRMTASPRSLCPINLSLEVFGDRWTLLVLRDIVFAGKRHYRELLTCDEGISTNILADRLKMLVHRGLLTRSDDPAHKQKALYNLTERAIALVPVLVQVGVWGRRQLGADDELSRYAEALEDGGPPLWESFMDDLREEHLGAAARHQPPGHGPSFELAVERARTGGRPTDEA</sequence>
<keyword evidence="7" id="KW-1185">Reference proteome</keyword>
<dbReference type="PANTHER" id="PTHR33204">
    <property type="entry name" value="TRANSCRIPTIONAL REGULATOR, MARR FAMILY"/>
    <property type="match status" value="1"/>
</dbReference>
<dbReference type="InterPro" id="IPR036390">
    <property type="entry name" value="WH_DNA-bd_sf"/>
</dbReference>
<feature type="region of interest" description="Disordered" evidence="4">
    <location>
        <begin position="150"/>
        <end position="181"/>
    </location>
</feature>
<keyword evidence="2" id="KW-0238">DNA-binding</keyword>
<comment type="caution">
    <text evidence="6">The sequence shown here is derived from an EMBL/GenBank/DDBJ whole genome shotgun (WGS) entry which is preliminary data.</text>
</comment>
<evidence type="ECO:0000256" key="1">
    <source>
        <dbReference type="ARBA" id="ARBA00023015"/>
    </source>
</evidence>
<evidence type="ECO:0000313" key="7">
    <source>
        <dbReference type="Proteomes" id="UP001500467"/>
    </source>
</evidence>
<dbReference type="Gene3D" id="1.10.10.10">
    <property type="entry name" value="Winged helix-like DNA-binding domain superfamily/Winged helix DNA-binding domain"/>
    <property type="match status" value="1"/>
</dbReference>
<dbReference type="EMBL" id="BAAALM010000016">
    <property type="protein sequence ID" value="GAA1217631.1"/>
    <property type="molecule type" value="Genomic_DNA"/>
</dbReference>